<keyword evidence="5" id="KW-1185">Reference proteome</keyword>
<evidence type="ECO:0000259" key="2">
    <source>
        <dbReference type="Pfam" id="PF01048"/>
    </source>
</evidence>
<organism evidence="4 5">
    <name type="scientific">Steroidobacter agaridevorans</name>
    <dbReference type="NCBI Taxonomy" id="2695856"/>
    <lineage>
        <taxon>Bacteria</taxon>
        <taxon>Pseudomonadati</taxon>
        <taxon>Pseudomonadota</taxon>
        <taxon>Gammaproteobacteria</taxon>
        <taxon>Steroidobacterales</taxon>
        <taxon>Steroidobacteraceae</taxon>
        <taxon>Steroidobacter</taxon>
    </lineage>
</organism>
<feature type="domain" description="HD" evidence="3">
    <location>
        <begin position="904"/>
        <end position="1052"/>
    </location>
</feature>
<dbReference type="InterPro" id="IPR006674">
    <property type="entry name" value="HD_domain"/>
</dbReference>
<evidence type="ECO:0000256" key="1">
    <source>
        <dbReference type="SAM" id="MobiDB-lite"/>
    </source>
</evidence>
<evidence type="ECO:0000313" key="4">
    <source>
        <dbReference type="EMBL" id="GFE80861.1"/>
    </source>
</evidence>
<dbReference type="GO" id="GO:0019284">
    <property type="term" value="P:L-methionine salvage from S-adenosylmethionine"/>
    <property type="evidence" value="ECO:0007669"/>
    <property type="project" value="TreeGrafter"/>
</dbReference>
<dbReference type="SUPFAM" id="SSF109604">
    <property type="entry name" value="HD-domain/PDEase-like"/>
    <property type="match status" value="1"/>
</dbReference>
<dbReference type="RefSeq" id="WP_161812484.1">
    <property type="nucleotide sequence ID" value="NZ_BLJN01000002.1"/>
</dbReference>
<accession>A0A829YDG9</accession>
<dbReference type="PANTHER" id="PTHR46832">
    <property type="entry name" value="5'-METHYLTHIOADENOSINE/S-ADENOSYLHOMOCYSTEINE NUCLEOSIDASE"/>
    <property type="match status" value="1"/>
</dbReference>
<dbReference type="InterPro" id="IPR035994">
    <property type="entry name" value="Nucleoside_phosphorylase_sf"/>
</dbReference>
<dbReference type="InterPro" id="IPR000845">
    <property type="entry name" value="Nucleoside_phosphorylase_d"/>
</dbReference>
<gene>
    <name evidence="4" type="ORF">GCM10011487_28610</name>
</gene>
<dbReference type="Proteomes" id="UP000445000">
    <property type="component" value="Unassembled WGS sequence"/>
</dbReference>
<dbReference type="Pfam" id="PF01048">
    <property type="entry name" value="PNP_UDP_1"/>
    <property type="match status" value="1"/>
</dbReference>
<dbReference type="Gene3D" id="3.40.50.1580">
    <property type="entry name" value="Nucleoside phosphorylase domain"/>
    <property type="match status" value="1"/>
</dbReference>
<dbReference type="PANTHER" id="PTHR46832:SF1">
    <property type="entry name" value="5'-METHYLTHIOADENOSINE_S-ADENOSYLHOMOCYSTEINE NUCLEOSIDASE"/>
    <property type="match status" value="1"/>
</dbReference>
<protein>
    <recommendedName>
        <fullName evidence="6">5'-deoxynucleotidase</fullName>
    </recommendedName>
</protein>
<dbReference type="EMBL" id="BLJN01000002">
    <property type="protein sequence ID" value="GFE80861.1"/>
    <property type="molecule type" value="Genomic_DNA"/>
</dbReference>
<reference evidence="5" key="1">
    <citation type="submission" date="2020-01" db="EMBL/GenBank/DDBJ databases">
        <title>'Steroidobacter agaridevorans' sp. nov., agar-degrading bacteria isolated from rhizosphere soils.</title>
        <authorList>
            <person name="Ikenaga M."/>
            <person name="Kataoka M."/>
            <person name="Murouchi A."/>
            <person name="Katsuragi S."/>
            <person name="Sakai M."/>
        </authorList>
    </citation>
    <scope>NUCLEOTIDE SEQUENCE [LARGE SCALE GENOMIC DNA]</scope>
    <source>
        <strain evidence="5">YU21-B</strain>
    </source>
</reference>
<evidence type="ECO:0000313" key="5">
    <source>
        <dbReference type="Proteomes" id="UP000445000"/>
    </source>
</evidence>
<dbReference type="GO" id="GO:0005829">
    <property type="term" value="C:cytosol"/>
    <property type="evidence" value="ECO:0007669"/>
    <property type="project" value="TreeGrafter"/>
</dbReference>
<dbReference type="GO" id="GO:0009116">
    <property type="term" value="P:nucleoside metabolic process"/>
    <property type="evidence" value="ECO:0007669"/>
    <property type="project" value="InterPro"/>
</dbReference>
<dbReference type="AlphaFoldDB" id="A0A829YDG9"/>
<dbReference type="GO" id="GO:0008930">
    <property type="term" value="F:methylthioadenosine nucleosidase activity"/>
    <property type="evidence" value="ECO:0007669"/>
    <property type="project" value="TreeGrafter"/>
</dbReference>
<dbReference type="Gene3D" id="1.10.3210.10">
    <property type="entry name" value="Hypothetical protein af1432"/>
    <property type="match status" value="1"/>
</dbReference>
<evidence type="ECO:0000259" key="3">
    <source>
        <dbReference type="Pfam" id="PF13023"/>
    </source>
</evidence>
<dbReference type="GO" id="GO:0008782">
    <property type="term" value="F:adenosylhomocysteine nucleosidase activity"/>
    <property type="evidence" value="ECO:0007669"/>
    <property type="project" value="TreeGrafter"/>
</dbReference>
<comment type="caution">
    <text evidence="4">The sequence shown here is derived from an EMBL/GenBank/DDBJ whole genome shotgun (WGS) entry which is preliminary data.</text>
</comment>
<dbReference type="SUPFAM" id="SSF53167">
    <property type="entry name" value="Purine and uridine phosphorylases"/>
    <property type="match status" value="1"/>
</dbReference>
<evidence type="ECO:0008006" key="6">
    <source>
        <dbReference type="Google" id="ProtNLM"/>
    </source>
</evidence>
<proteinExistence type="predicted"/>
<feature type="domain" description="Nucleoside phosphorylase" evidence="2">
    <location>
        <begin position="55"/>
        <end position="280"/>
    </location>
</feature>
<name>A0A829YDG9_9GAMM</name>
<dbReference type="Pfam" id="PF13023">
    <property type="entry name" value="HD_3"/>
    <property type="match status" value="1"/>
</dbReference>
<sequence>MTTAAGAVKQYDVALIVALQEESKILKSVFRAGVKDGLFSFADKSNSVRQGMIYCIGDQGPVAAALATDRLLQNVTAKLIINMGISGMLRSECQVPSVVVARSCDEYDYRSRAVPRAGDQVGYDFQWGGETQVTSPWIMAELQSYLSSSSRIQGLRKYWSASLKELLRSELLATLCADGLCTATPDIHADVPIAAGQSLVASKAYRDALLKRNRLFAAVDMESAAILKAALGRKDPPEVMVIRGLSDGADETKSKVEGQTQGGLRRLAMTNAAQFAQEVLNSVLDFNMLGKSPMNGDVPPATPPPARNGNSGILELMIEKSPEAIIDSLSAAVKSLDPGASLYERLVKALTAKRRWLLEVRGTSGTGKTTLLRALVSHAAKMHGKDPAAHPLPIYVDAGLLAHASGDLDVKAVLPEVHSALAMATGEVLLVVDGIVDGGTQKNAITKLLAQVDRSAKARLIIGRQIPTDHAENKTGIYFEANRANEVLHLQRVLASSEQGIRLITDYATVMFDSRASEIAAELTELVRAARLPLVDMLTVTVLSLGLGDGTERGSETLHSSVEQFVLKALDDSHDELKTAAKAVFERYIHGRSSMSAGDEAPGLYAGHSLIRDFLVAFQVSTALRDAADGNPPADPDVLKRVYPFGINRFCKTTLSSLSAHQKQQVIDRLKTSYDSSDDSRHRAHLCYLIGRTKDPVGRVTQSAIAALQERREAANRALDKEHSNGKAKKDPEKLKQQLRRGKLLIRTIYISLIQLGDSDASRGYIHQLMRDPEADRINRGFHLEYYGDIEYDPKLDMSHEDTLCDFSQTFETLQQKIAESLDRKRQYDLREVDIYTLLSLAQHRHAARRLSSQIRPKLLDLLTRILENKMIKDRKLLAYCQMVQMHLGDDRFSPATIYREMFNLKTTVRSGWIKRGRHVPDPESVAEHTWSAMTMAQMFLPRRIDHPTRDQEGYAKERVMNMLLIHDLAEARTGDYLPGEESDKIAQEEAYFLYLNAAQTYDEFDRSTDYLELWTEFCRGTSYSARVAREIDKLENYVQLLVYRGGKHQIPDFDTWKSSLEDEIKTPHAQRIVRMMARLTTND</sequence>
<feature type="region of interest" description="Disordered" evidence="1">
    <location>
        <begin position="715"/>
        <end position="734"/>
    </location>
</feature>